<dbReference type="EMBL" id="WTXG01000071">
    <property type="protein sequence ID" value="KAI0294621.1"/>
    <property type="molecule type" value="Genomic_DNA"/>
</dbReference>
<reference evidence="2" key="1">
    <citation type="journal article" date="2022" name="New Phytol.">
        <title>Evolutionary transition to the ectomycorrhizal habit in the genomes of a hyperdiverse lineage of mushroom-forming fungi.</title>
        <authorList>
            <person name="Looney B."/>
            <person name="Miyauchi S."/>
            <person name="Morin E."/>
            <person name="Drula E."/>
            <person name="Courty P.E."/>
            <person name="Kohler A."/>
            <person name="Kuo A."/>
            <person name="LaButti K."/>
            <person name="Pangilinan J."/>
            <person name="Lipzen A."/>
            <person name="Riley R."/>
            <person name="Andreopoulos W."/>
            <person name="He G."/>
            <person name="Johnson J."/>
            <person name="Nolan M."/>
            <person name="Tritt A."/>
            <person name="Barry K.W."/>
            <person name="Grigoriev I.V."/>
            <person name="Nagy L.G."/>
            <person name="Hibbett D."/>
            <person name="Henrissat B."/>
            <person name="Matheny P.B."/>
            <person name="Labbe J."/>
            <person name="Martin F.M."/>
        </authorList>
    </citation>
    <scope>NUCLEOTIDE SEQUENCE</scope>
    <source>
        <strain evidence="2">BPL690</strain>
    </source>
</reference>
<dbReference type="PANTHER" id="PTHR43441">
    <property type="entry name" value="RIBOSOMAL-PROTEIN-SERINE ACETYLTRANSFERASE"/>
    <property type="match status" value="1"/>
</dbReference>
<keyword evidence="3" id="KW-1185">Reference proteome</keyword>
<dbReference type="Pfam" id="PF13302">
    <property type="entry name" value="Acetyltransf_3"/>
    <property type="match status" value="1"/>
</dbReference>
<proteinExistence type="predicted"/>
<dbReference type="SUPFAM" id="SSF55729">
    <property type="entry name" value="Acyl-CoA N-acyltransferases (Nat)"/>
    <property type="match status" value="1"/>
</dbReference>
<organism evidence="2 3">
    <name type="scientific">Multifurca ochricompacta</name>
    <dbReference type="NCBI Taxonomy" id="376703"/>
    <lineage>
        <taxon>Eukaryota</taxon>
        <taxon>Fungi</taxon>
        <taxon>Dikarya</taxon>
        <taxon>Basidiomycota</taxon>
        <taxon>Agaricomycotina</taxon>
        <taxon>Agaricomycetes</taxon>
        <taxon>Russulales</taxon>
        <taxon>Russulaceae</taxon>
        <taxon>Multifurca</taxon>
    </lineage>
</organism>
<accession>A0AAD4LYJ0</accession>
<dbReference type="GO" id="GO:0008999">
    <property type="term" value="F:protein-N-terminal-alanine acetyltransferase activity"/>
    <property type="evidence" value="ECO:0007669"/>
    <property type="project" value="TreeGrafter"/>
</dbReference>
<comment type="caution">
    <text evidence="2">The sequence shown here is derived from an EMBL/GenBank/DDBJ whole genome shotgun (WGS) entry which is preliminary data.</text>
</comment>
<dbReference type="InterPro" id="IPR051908">
    <property type="entry name" value="Ribosomal_N-acetyltransferase"/>
</dbReference>
<dbReference type="Proteomes" id="UP001203297">
    <property type="component" value="Unassembled WGS sequence"/>
</dbReference>
<name>A0AAD4LYJ0_9AGAM</name>
<feature type="domain" description="N-acetyltransferase" evidence="1">
    <location>
        <begin position="42"/>
        <end position="191"/>
    </location>
</feature>
<dbReference type="Gene3D" id="3.40.630.30">
    <property type="match status" value="1"/>
</dbReference>
<dbReference type="GO" id="GO:1990189">
    <property type="term" value="F:protein N-terminal-serine acetyltransferase activity"/>
    <property type="evidence" value="ECO:0007669"/>
    <property type="project" value="TreeGrafter"/>
</dbReference>
<evidence type="ECO:0000259" key="1">
    <source>
        <dbReference type="Pfam" id="PF13302"/>
    </source>
</evidence>
<protein>
    <submittedName>
        <fullName evidence="2">Acyl-CoA N-acyltransferase</fullName>
    </submittedName>
</protein>
<gene>
    <name evidence="2" type="ORF">B0F90DRAFT_1755837</name>
</gene>
<evidence type="ECO:0000313" key="2">
    <source>
        <dbReference type="EMBL" id="KAI0294621.1"/>
    </source>
</evidence>
<dbReference type="InterPro" id="IPR016181">
    <property type="entry name" value="Acyl_CoA_acyltransferase"/>
</dbReference>
<evidence type="ECO:0000313" key="3">
    <source>
        <dbReference type="Proteomes" id="UP001203297"/>
    </source>
</evidence>
<sequence length="252" mass="28493">MAYTNSYKPPDAPALLPGYYGPEPYDINWIFPLHEATLESERVKLTPFIPSEHAKEYAEQATAHPELHRWFPFDLPNLDVILTTVELRVRRDPTWILFAIIDKARGGALAGVIGLVYASPTNLSVEIAWVLVFPKFQRTYVTTNAVGIILQYCLELPTASPRPGLGLRRAQWMTHSLNKPSHDAAKRMGLKDEGILRWMFVLPEGKEGHGIPIREGDPQQSHPGRHSLVLSFCADDWENGGREHVQKLIDRK</sequence>
<dbReference type="PANTHER" id="PTHR43441:SF5">
    <property type="entry name" value="FAMILY ACETYLTRANSFERASE, PUTATIVE-RELATED"/>
    <property type="match status" value="1"/>
</dbReference>
<dbReference type="AlphaFoldDB" id="A0AAD4LYJ0"/>
<dbReference type="InterPro" id="IPR000182">
    <property type="entry name" value="GNAT_dom"/>
</dbReference>